<accession>A0A0G4FGA9</accession>
<organism evidence="1">
    <name type="scientific">Chromera velia CCMP2878</name>
    <dbReference type="NCBI Taxonomy" id="1169474"/>
    <lineage>
        <taxon>Eukaryota</taxon>
        <taxon>Sar</taxon>
        <taxon>Alveolata</taxon>
        <taxon>Colpodellida</taxon>
        <taxon>Chromeraceae</taxon>
        <taxon>Chromera</taxon>
    </lineage>
</organism>
<proteinExistence type="predicted"/>
<dbReference type="VEuPathDB" id="CryptoDB:Cvel_3310"/>
<sequence>MNQSLAVGRYTTDGGALPELVVLEGNRIVHHDGNEGYAFGVDEQRHGTFEVAESSKDDGGCLHGGCLRLIIRFTREKGNYGREVGDERTDDAIDETVEAEVTADGKAILFKEKKFEYVSAETQIVDVCTRR</sequence>
<protein>
    <submittedName>
        <fullName evidence="1">Uncharacterized protein</fullName>
    </submittedName>
</protein>
<name>A0A0G4FGA9_9ALVE</name>
<evidence type="ECO:0000313" key="1">
    <source>
        <dbReference type="EMBL" id="CEM12417.1"/>
    </source>
</evidence>
<dbReference type="EMBL" id="CDMZ01000352">
    <property type="protein sequence ID" value="CEM12417.1"/>
    <property type="molecule type" value="Genomic_DNA"/>
</dbReference>
<reference evidence="1" key="1">
    <citation type="submission" date="2014-11" db="EMBL/GenBank/DDBJ databases">
        <authorList>
            <person name="Otto D Thomas"/>
            <person name="Naeem Raeece"/>
        </authorList>
    </citation>
    <scope>NUCLEOTIDE SEQUENCE</scope>
</reference>
<gene>
    <name evidence="1" type="ORF">Cvel_3310</name>
</gene>
<dbReference type="AlphaFoldDB" id="A0A0G4FGA9"/>